<sequence length="195" mass="22077">MLKHIDSTQTDRPALQIGDVVFIRIPVGLFLKVAQASNSWSNHVGIVVGHDGTDWLVAESCVPRARTGRFADFIARSDRGSFVVRRLHRALSDGEQARLRAAADRRMGTLYHTGFALRSKRQFCSKFVHEVLVEACGEEVGEVETFATLLARNPQVSLRFWRVWYFGRIPWQRETITPDSLLRSSRLLTIANQGQ</sequence>
<evidence type="ECO:0000313" key="2">
    <source>
        <dbReference type="Proteomes" id="UP001331561"/>
    </source>
</evidence>
<gene>
    <name evidence="1" type="ORF">VVD49_04725</name>
</gene>
<proteinExistence type="predicted"/>
<reference evidence="1 2" key="1">
    <citation type="submission" date="2024-01" db="EMBL/GenBank/DDBJ databases">
        <title>Uliginosibacterium soil sp. nov.</title>
        <authorList>
            <person name="Lv Y."/>
        </authorList>
    </citation>
    <scope>NUCLEOTIDE SEQUENCE [LARGE SCALE GENOMIC DNA]</scope>
    <source>
        <strain evidence="1 2">H3</strain>
    </source>
</reference>
<dbReference type="NCBIfam" id="NF008547">
    <property type="entry name" value="PRK11470.1"/>
    <property type="match status" value="1"/>
</dbReference>
<evidence type="ECO:0000313" key="1">
    <source>
        <dbReference type="EMBL" id="MEC5385014.1"/>
    </source>
</evidence>
<name>A0ABU6JZB5_9RHOO</name>
<protein>
    <submittedName>
        <fullName evidence="1">YebB family permuted papain-like enzyme</fullName>
    </submittedName>
</protein>
<comment type="caution">
    <text evidence="1">The sequence shown here is derived from an EMBL/GenBank/DDBJ whole genome shotgun (WGS) entry which is preliminary data.</text>
</comment>
<dbReference type="InterPro" id="IPR038765">
    <property type="entry name" value="Papain-like_cys_pep_sf"/>
</dbReference>
<dbReference type="EMBL" id="JAYXHS010000001">
    <property type="protein sequence ID" value="MEC5385014.1"/>
    <property type="molecule type" value="Genomic_DNA"/>
</dbReference>
<dbReference type="InterPro" id="IPR024453">
    <property type="entry name" value="Peptidase_C92"/>
</dbReference>
<dbReference type="Pfam" id="PF05708">
    <property type="entry name" value="Peptidase_C92"/>
    <property type="match status" value="1"/>
</dbReference>
<dbReference type="RefSeq" id="WP_327597978.1">
    <property type="nucleotide sequence ID" value="NZ_JAYXHS010000001.1"/>
</dbReference>
<organism evidence="1 2">
    <name type="scientific">Uliginosibacterium silvisoli</name>
    <dbReference type="NCBI Taxonomy" id="3114758"/>
    <lineage>
        <taxon>Bacteria</taxon>
        <taxon>Pseudomonadati</taxon>
        <taxon>Pseudomonadota</taxon>
        <taxon>Betaproteobacteria</taxon>
        <taxon>Rhodocyclales</taxon>
        <taxon>Zoogloeaceae</taxon>
        <taxon>Uliginosibacterium</taxon>
    </lineage>
</organism>
<keyword evidence="2" id="KW-1185">Reference proteome</keyword>
<dbReference type="Gene3D" id="3.90.1720.10">
    <property type="entry name" value="endopeptidase domain like (from Nostoc punctiforme)"/>
    <property type="match status" value="1"/>
</dbReference>
<accession>A0ABU6JZB5</accession>
<dbReference type="SUPFAM" id="SSF54001">
    <property type="entry name" value="Cysteine proteinases"/>
    <property type="match status" value="1"/>
</dbReference>
<dbReference type="Proteomes" id="UP001331561">
    <property type="component" value="Unassembled WGS sequence"/>
</dbReference>